<dbReference type="Proteomes" id="UP000070263">
    <property type="component" value="Unassembled WGS sequence"/>
</dbReference>
<reference evidence="1 2" key="1">
    <citation type="journal article" date="2016" name="Sci. Rep.">
        <title>Metabolic traits of an uncultured archaeal lineage -MSBL1- from brine pools of the Red Sea.</title>
        <authorList>
            <person name="Mwirichia R."/>
            <person name="Alam I."/>
            <person name="Rashid M."/>
            <person name="Vinu M."/>
            <person name="Ba-Alawi W."/>
            <person name="Anthony Kamau A."/>
            <person name="Kamanda Ngugi D."/>
            <person name="Goker M."/>
            <person name="Klenk H.P."/>
            <person name="Bajic V."/>
            <person name="Stingl U."/>
        </authorList>
    </citation>
    <scope>NUCLEOTIDE SEQUENCE [LARGE SCALE GENOMIC DNA]</scope>
    <source>
        <strain evidence="1">SCGC-AAA382A20</strain>
    </source>
</reference>
<sequence>MESELKIEVKSIEPVVQSNGYWIGERTINIVFGKGKEYSIPELAIESAKVLNRTSIYSILLSSSDKIIPWDIVLEYMSYMHEHYKISISTQGVQHVPEDFMEKSRTFISLTPSLEDDFDFSSFERNTLKIIKNEYYNYEIVFTVERHEDIKASLSMLSSMVAPKHLTIVYQPP</sequence>
<feature type="non-terminal residue" evidence="1">
    <location>
        <position position="173"/>
    </location>
</feature>
<gene>
    <name evidence="1" type="ORF">AKJ51_01375</name>
</gene>
<keyword evidence="2" id="KW-1185">Reference proteome</keyword>
<proteinExistence type="predicted"/>
<accession>A0A133VLS7</accession>
<dbReference type="AlphaFoldDB" id="A0A133VLS7"/>
<comment type="caution">
    <text evidence="1">The sequence shown here is derived from an EMBL/GenBank/DDBJ whole genome shotgun (WGS) entry which is preliminary data.</text>
</comment>
<organism evidence="1 2">
    <name type="scientific">candidate division MSBL1 archaeon SCGC-AAA382A20</name>
    <dbReference type="NCBI Taxonomy" id="1698280"/>
    <lineage>
        <taxon>Archaea</taxon>
        <taxon>Methanobacteriati</taxon>
        <taxon>Methanobacteriota</taxon>
        <taxon>candidate division MSBL1</taxon>
    </lineage>
</organism>
<evidence type="ECO:0000313" key="2">
    <source>
        <dbReference type="Proteomes" id="UP000070263"/>
    </source>
</evidence>
<dbReference type="EMBL" id="LHYE01000009">
    <property type="protein sequence ID" value="KXB07371.1"/>
    <property type="molecule type" value="Genomic_DNA"/>
</dbReference>
<evidence type="ECO:0000313" key="1">
    <source>
        <dbReference type="EMBL" id="KXB07371.1"/>
    </source>
</evidence>
<name>A0A133VLS7_9EURY</name>
<protein>
    <submittedName>
        <fullName evidence="1">Uncharacterized protein</fullName>
    </submittedName>
</protein>